<evidence type="ECO:0000256" key="5">
    <source>
        <dbReference type="SAM" id="Phobius"/>
    </source>
</evidence>
<feature type="transmembrane region" description="Helical" evidence="5">
    <location>
        <begin position="109"/>
        <end position="130"/>
    </location>
</feature>
<dbReference type="OrthoDB" id="264392at2759"/>
<feature type="transmembrane region" description="Helical" evidence="5">
    <location>
        <begin position="388"/>
        <end position="410"/>
    </location>
</feature>
<gene>
    <name evidence="8" type="ORF">FWILDA_LOCUS10970</name>
</gene>
<keyword evidence="3 5" id="KW-1133">Transmembrane helix</keyword>
<dbReference type="InterPro" id="IPR025969">
    <property type="entry name" value="ABA_GPCR_dom"/>
</dbReference>
<organism evidence="8 9">
    <name type="scientific">Funneliformis geosporum</name>
    <dbReference type="NCBI Taxonomy" id="1117311"/>
    <lineage>
        <taxon>Eukaryota</taxon>
        <taxon>Fungi</taxon>
        <taxon>Fungi incertae sedis</taxon>
        <taxon>Mucoromycota</taxon>
        <taxon>Glomeromycotina</taxon>
        <taxon>Glomeromycetes</taxon>
        <taxon>Glomerales</taxon>
        <taxon>Glomeraceae</taxon>
        <taxon>Funneliformis</taxon>
    </lineage>
</organism>
<feature type="non-terminal residue" evidence="8">
    <location>
        <position position="563"/>
    </location>
</feature>
<dbReference type="GO" id="GO:0016020">
    <property type="term" value="C:membrane"/>
    <property type="evidence" value="ECO:0007669"/>
    <property type="project" value="UniProtKB-SubCell"/>
</dbReference>
<dbReference type="InterPro" id="IPR015672">
    <property type="entry name" value="GPHR/GTG"/>
</dbReference>
<keyword evidence="2 5" id="KW-0812">Transmembrane</keyword>
<proteinExistence type="predicted"/>
<evidence type="ECO:0000256" key="4">
    <source>
        <dbReference type="ARBA" id="ARBA00023136"/>
    </source>
</evidence>
<feature type="transmembrane region" description="Helical" evidence="5">
    <location>
        <begin position="30"/>
        <end position="53"/>
    </location>
</feature>
<dbReference type="Pfam" id="PF12537">
    <property type="entry name" value="GPHR_N"/>
    <property type="match status" value="1"/>
</dbReference>
<evidence type="ECO:0000313" key="9">
    <source>
        <dbReference type="Proteomes" id="UP001153678"/>
    </source>
</evidence>
<dbReference type="EMBL" id="CAMKVN010002973">
    <property type="protein sequence ID" value="CAI2183221.1"/>
    <property type="molecule type" value="Genomic_DNA"/>
</dbReference>
<feature type="transmembrane region" description="Helical" evidence="5">
    <location>
        <begin position="465"/>
        <end position="487"/>
    </location>
</feature>
<keyword evidence="9" id="KW-1185">Reference proteome</keyword>
<dbReference type="Pfam" id="PF12430">
    <property type="entry name" value="ABA_GPCR"/>
    <property type="match status" value="1"/>
</dbReference>
<comment type="caution">
    <text evidence="8">The sequence shown here is derived from an EMBL/GenBank/DDBJ whole genome shotgun (WGS) entry which is preliminary data.</text>
</comment>
<evidence type="ECO:0000256" key="1">
    <source>
        <dbReference type="ARBA" id="ARBA00004141"/>
    </source>
</evidence>
<dbReference type="PANTHER" id="PTHR15948">
    <property type="entry name" value="G-PROTEIN COUPLED RECEPTOR 89-RELATED"/>
    <property type="match status" value="1"/>
</dbReference>
<dbReference type="Proteomes" id="UP001153678">
    <property type="component" value="Unassembled WGS sequence"/>
</dbReference>
<evidence type="ECO:0000256" key="3">
    <source>
        <dbReference type="ARBA" id="ARBA00022989"/>
    </source>
</evidence>
<feature type="domain" description="Abscisic acid G-protein coupled receptor-like" evidence="6">
    <location>
        <begin position="317"/>
        <end position="488"/>
    </location>
</feature>
<evidence type="ECO:0000313" key="8">
    <source>
        <dbReference type="EMBL" id="CAI2183221.1"/>
    </source>
</evidence>
<reference evidence="8" key="1">
    <citation type="submission" date="2022-08" db="EMBL/GenBank/DDBJ databases">
        <authorList>
            <person name="Kallberg Y."/>
            <person name="Tangrot J."/>
            <person name="Rosling A."/>
        </authorList>
    </citation>
    <scope>NUCLEOTIDE SEQUENCE</scope>
    <source>
        <strain evidence="8">Wild A</strain>
    </source>
</reference>
<comment type="subcellular location">
    <subcellularLocation>
        <location evidence="1">Membrane</location>
        <topology evidence="1">Multi-pass membrane protein</topology>
    </subcellularLocation>
</comment>
<accession>A0A9W4WW05</accession>
<evidence type="ECO:0000259" key="7">
    <source>
        <dbReference type="Pfam" id="PF12537"/>
    </source>
</evidence>
<feature type="transmembrane region" description="Helical" evidence="5">
    <location>
        <begin position="74"/>
        <end position="97"/>
    </location>
</feature>
<protein>
    <submittedName>
        <fullName evidence="8">10784_t:CDS:1</fullName>
    </submittedName>
</protein>
<sequence length="563" mass="64703">LSSTSDISPELAISFPRLYETMVYEFTFRLLYDLCLLFGSQILFFAFGWVYLVKKLFKDYESSIDRHDVQFVQAIFSLTFSTSCALFELIIFEIMDIMHKDSRYICWKITLYVSLFLVIILIPAYQLYLIMTNIRKSLPRRYSIIIAVVCWSTYFYGFWKVGDFFPIKNTEKKSIPDDAFIQFGMSRVGVLGVTIMAILSGFGAVNSPYATLFFFLRQVKDADIQAAEKKYLHNLDIILSKKRRILISQVRQRTTNEQSSRVGGFMRKMFNTMANGIGMGSESISMLRQEITGLENLSRQLFLDIEDLYQERDRILYSKTWQGKYFNFMGYIFSIYCIYKIVMAIVNIVLFRVGKTDPITYGLTLTIAYFNIKEIEIDTDFWYQQLSFFTVGLMIFFSIRGLLIQFLKFFRAVSNSVSRNNIVLFLAQIMGMYFLSSVLMLRMSLPEVYRNKITMLFKSVDVAFYHRWFDVIFLVSGIASMIFLYFVHQANNNNVMLISTTTSSIMTPSGSSTPSSSPGFSSNGSLTINSNSPISPGEWEYAGGTAGGGVGKWSSSNNLYHRG</sequence>
<keyword evidence="4 5" id="KW-0472">Membrane</keyword>
<dbReference type="InterPro" id="IPR022535">
    <property type="entry name" value="Golgi_pH-regulator_cons_dom"/>
</dbReference>
<dbReference type="PANTHER" id="PTHR15948:SF0">
    <property type="entry name" value="GOLGI PH REGULATOR A-RELATED"/>
    <property type="match status" value="1"/>
</dbReference>
<dbReference type="AlphaFoldDB" id="A0A9W4WW05"/>
<feature type="transmembrane region" description="Helical" evidence="5">
    <location>
        <begin position="328"/>
        <end position="351"/>
    </location>
</feature>
<name>A0A9W4WW05_9GLOM</name>
<feature type="transmembrane region" description="Helical" evidence="5">
    <location>
        <begin position="179"/>
        <end position="205"/>
    </location>
</feature>
<feature type="transmembrane region" description="Helical" evidence="5">
    <location>
        <begin position="422"/>
        <end position="445"/>
    </location>
</feature>
<feature type="transmembrane region" description="Helical" evidence="5">
    <location>
        <begin position="142"/>
        <end position="159"/>
    </location>
</feature>
<evidence type="ECO:0000256" key="2">
    <source>
        <dbReference type="ARBA" id="ARBA00022692"/>
    </source>
</evidence>
<evidence type="ECO:0000259" key="6">
    <source>
        <dbReference type="Pfam" id="PF12430"/>
    </source>
</evidence>
<feature type="domain" description="Golgi pH regulator conserved" evidence="7">
    <location>
        <begin position="184"/>
        <end position="245"/>
    </location>
</feature>